<organism evidence="5 6">
    <name type="scientific">Streptomyces doebereineriae</name>
    <dbReference type="NCBI Taxonomy" id="3075528"/>
    <lineage>
        <taxon>Bacteria</taxon>
        <taxon>Bacillati</taxon>
        <taxon>Actinomycetota</taxon>
        <taxon>Actinomycetes</taxon>
        <taxon>Kitasatosporales</taxon>
        <taxon>Streptomycetaceae</taxon>
        <taxon>Streptomyces</taxon>
    </lineage>
</organism>
<dbReference type="InterPro" id="IPR036388">
    <property type="entry name" value="WH-like_DNA-bd_sf"/>
</dbReference>
<evidence type="ECO:0000313" key="5">
    <source>
        <dbReference type="EMBL" id="MDT0485150.1"/>
    </source>
</evidence>
<dbReference type="InterPro" id="IPR050679">
    <property type="entry name" value="Bact_HTH_transcr_reg"/>
</dbReference>
<keyword evidence="3" id="KW-0804">Transcription</keyword>
<dbReference type="PRINTS" id="PR00035">
    <property type="entry name" value="HTHGNTR"/>
</dbReference>
<dbReference type="PANTHER" id="PTHR44846:SF17">
    <property type="entry name" value="GNTR-FAMILY TRANSCRIPTIONAL REGULATOR"/>
    <property type="match status" value="1"/>
</dbReference>
<name>A0ABU2VHU3_9ACTN</name>
<dbReference type="InterPro" id="IPR000524">
    <property type="entry name" value="Tscrpt_reg_HTH_GntR"/>
</dbReference>
<sequence>MGTGSGADDGGRKFQELKSTLLAEITEGGFDEGTLLPSQRELAAKHGVSRDTVQRVLAVLADEGWIESRQGRGSMVLRTQTVRSSARGNFAARRLTLGPLIAAAFKASHVALDVFTLTSEVLYTHVRAQEELIRAGEIRPATITIRMLVPSDDQPLPFPYARGDRGDNRPQRHLRDIRRYHTDNLARRLQELDRDIDGLTAAVEIRRVPLVPYSKLYIFNEAEVVTGPYVPSERPITLDDGTTLDVVDVMGFDSTLTHWVKDADPHSQDSLIVSNWQRWFDSTWRLLAT</sequence>
<dbReference type="Gene3D" id="1.10.10.10">
    <property type="entry name" value="Winged helix-like DNA-binding domain superfamily/Winged helix DNA-binding domain"/>
    <property type="match status" value="1"/>
</dbReference>
<keyword evidence="6" id="KW-1185">Reference proteome</keyword>
<dbReference type="Proteomes" id="UP001183824">
    <property type="component" value="Unassembled WGS sequence"/>
</dbReference>
<protein>
    <submittedName>
        <fullName evidence="5">GntR family transcriptional regulator</fullName>
    </submittedName>
</protein>
<evidence type="ECO:0000256" key="3">
    <source>
        <dbReference type="ARBA" id="ARBA00023163"/>
    </source>
</evidence>
<gene>
    <name evidence="5" type="ORF">RNB18_34095</name>
</gene>
<reference evidence="6" key="1">
    <citation type="submission" date="2023-07" db="EMBL/GenBank/DDBJ databases">
        <title>30 novel species of actinomycetes from the DSMZ collection.</title>
        <authorList>
            <person name="Nouioui I."/>
        </authorList>
    </citation>
    <scope>NUCLEOTIDE SEQUENCE [LARGE SCALE GENOMIC DNA]</scope>
    <source>
        <strain evidence="6">DSM 41640</strain>
    </source>
</reference>
<dbReference type="Pfam" id="PF00392">
    <property type="entry name" value="GntR"/>
    <property type="match status" value="1"/>
</dbReference>
<evidence type="ECO:0000313" key="6">
    <source>
        <dbReference type="Proteomes" id="UP001183824"/>
    </source>
</evidence>
<dbReference type="PROSITE" id="PS50949">
    <property type="entry name" value="HTH_GNTR"/>
    <property type="match status" value="1"/>
</dbReference>
<keyword evidence="2" id="KW-0238">DNA-binding</keyword>
<dbReference type="CDD" id="cd07377">
    <property type="entry name" value="WHTH_GntR"/>
    <property type="match status" value="1"/>
</dbReference>
<proteinExistence type="predicted"/>
<dbReference type="SUPFAM" id="SSF46785">
    <property type="entry name" value="Winged helix' DNA-binding domain"/>
    <property type="match status" value="1"/>
</dbReference>
<evidence type="ECO:0000259" key="4">
    <source>
        <dbReference type="PROSITE" id="PS50949"/>
    </source>
</evidence>
<dbReference type="SMART" id="SM00345">
    <property type="entry name" value="HTH_GNTR"/>
    <property type="match status" value="1"/>
</dbReference>
<feature type="domain" description="HTH gntR-type" evidence="4">
    <location>
        <begin position="11"/>
        <end position="79"/>
    </location>
</feature>
<evidence type="ECO:0000256" key="1">
    <source>
        <dbReference type="ARBA" id="ARBA00023015"/>
    </source>
</evidence>
<dbReference type="RefSeq" id="WP_311717954.1">
    <property type="nucleotide sequence ID" value="NZ_JAVREZ010000014.1"/>
</dbReference>
<evidence type="ECO:0000256" key="2">
    <source>
        <dbReference type="ARBA" id="ARBA00023125"/>
    </source>
</evidence>
<dbReference type="InterPro" id="IPR036390">
    <property type="entry name" value="WH_DNA-bd_sf"/>
</dbReference>
<dbReference type="PANTHER" id="PTHR44846">
    <property type="entry name" value="MANNOSYL-D-GLYCERATE TRANSPORT/METABOLISM SYSTEM REPRESSOR MNGR-RELATED"/>
    <property type="match status" value="1"/>
</dbReference>
<keyword evidence="1" id="KW-0805">Transcription regulation</keyword>
<dbReference type="EMBL" id="JAVREZ010000014">
    <property type="protein sequence ID" value="MDT0485150.1"/>
    <property type="molecule type" value="Genomic_DNA"/>
</dbReference>
<accession>A0ABU2VHU3</accession>
<comment type="caution">
    <text evidence="5">The sequence shown here is derived from an EMBL/GenBank/DDBJ whole genome shotgun (WGS) entry which is preliminary data.</text>
</comment>